<evidence type="ECO:0000256" key="1">
    <source>
        <dbReference type="SAM" id="SignalP"/>
    </source>
</evidence>
<reference evidence="2 3" key="1">
    <citation type="submission" date="2019-11" db="EMBL/GenBank/DDBJ databases">
        <title>Using colonization assays and comparative genomics to discover symbiosis behaviors and factors in Vibrio fischeri.</title>
        <authorList>
            <person name="Bongrand C."/>
            <person name="Moriano-Gutierrez S."/>
            <person name="Arevalo P."/>
            <person name="Mcfall-Ngai M."/>
            <person name="Visick K."/>
            <person name="Polz M.F."/>
            <person name="Ruby E.G."/>
        </authorList>
    </citation>
    <scope>NUCLEOTIDE SEQUENCE [LARGE SCALE GENOMIC DNA]</scope>
    <source>
        <strain evidence="3">emors.4.1</strain>
    </source>
</reference>
<proteinExistence type="predicted"/>
<comment type="caution">
    <text evidence="2">The sequence shown here is derived from an EMBL/GenBank/DDBJ whole genome shotgun (WGS) entry which is preliminary data.</text>
</comment>
<evidence type="ECO:0008006" key="4">
    <source>
        <dbReference type="Google" id="ProtNLM"/>
    </source>
</evidence>
<dbReference type="AlphaFoldDB" id="A0A844P4S7"/>
<gene>
    <name evidence="2" type="ORF">GNP88_13425</name>
</gene>
<feature type="signal peptide" evidence="1">
    <location>
        <begin position="1"/>
        <end position="20"/>
    </location>
</feature>
<feature type="chain" id="PRO_5032720898" description="DUF945 family protein" evidence="1">
    <location>
        <begin position="21"/>
        <end position="285"/>
    </location>
</feature>
<organism evidence="2 3">
    <name type="scientific">Aliivibrio fischeri</name>
    <name type="common">Vibrio fischeri</name>
    <dbReference type="NCBI Taxonomy" id="668"/>
    <lineage>
        <taxon>Bacteria</taxon>
        <taxon>Pseudomonadati</taxon>
        <taxon>Pseudomonadota</taxon>
        <taxon>Gammaproteobacteria</taxon>
        <taxon>Vibrionales</taxon>
        <taxon>Vibrionaceae</taxon>
        <taxon>Aliivibrio</taxon>
    </lineage>
</organism>
<name>A0A844P4S7_ALIFS</name>
<dbReference type="EMBL" id="WOBN01000021">
    <property type="protein sequence ID" value="MUK50166.1"/>
    <property type="molecule type" value="Genomic_DNA"/>
</dbReference>
<dbReference type="RefSeq" id="WP_155656110.1">
    <property type="nucleotide sequence ID" value="NZ_WOBN01000021.1"/>
</dbReference>
<protein>
    <recommendedName>
        <fullName evidence="4">DUF945 family protein</fullName>
    </recommendedName>
</protein>
<evidence type="ECO:0000313" key="3">
    <source>
        <dbReference type="Proteomes" id="UP000448038"/>
    </source>
</evidence>
<dbReference type="Proteomes" id="UP000448038">
    <property type="component" value="Unassembled WGS sequence"/>
</dbReference>
<sequence>MNKVLVASGVSLALLGGAFAANNYMIEKIGQEIPTQVLNGLEKIDPQLLQVQRVSSQINGKEIKEEYSFYFIIDGKRQQKLPLLMTHYAEIGLFGLNVNGNFALAKDKGFAAEFIKEVTTFNENITYTFSTTTQQLDLNGDIQLGAIQSRREKVNIGKLSFNLVADHKEQVLKANLPTISLGDNSFALNMKDIDLTLLDNIETNNSSINFNLGDFNFQNTRSKEGVRLSDSNWTINLAENETGSKFSTNIDIQKASLQAKQFSIPNLNFNFKTAVEGIQLDLLEN</sequence>
<accession>A0A844P4S7</accession>
<keyword evidence="1" id="KW-0732">Signal</keyword>
<evidence type="ECO:0000313" key="2">
    <source>
        <dbReference type="EMBL" id="MUK50166.1"/>
    </source>
</evidence>